<name>A0AAJ0GS17_9PEZI</name>
<dbReference type="InterPro" id="IPR011009">
    <property type="entry name" value="Kinase-like_dom_sf"/>
</dbReference>
<feature type="region of interest" description="Disordered" evidence="2">
    <location>
        <begin position="380"/>
        <end position="426"/>
    </location>
</feature>
<evidence type="ECO:0000313" key="3">
    <source>
        <dbReference type="EMBL" id="KAK3305098.1"/>
    </source>
</evidence>
<keyword evidence="4" id="KW-1185">Reference proteome</keyword>
<evidence type="ECO:0000256" key="2">
    <source>
        <dbReference type="SAM" id="MobiDB-lite"/>
    </source>
</evidence>
<reference evidence="3" key="2">
    <citation type="submission" date="2023-06" db="EMBL/GenBank/DDBJ databases">
        <authorList>
            <consortium name="Lawrence Berkeley National Laboratory"/>
            <person name="Mondo S.J."/>
            <person name="Hensen N."/>
            <person name="Bonometti L."/>
            <person name="Westerberg I."/>
            <person name="Brannstrom I.O."/>
            <person name="Guillou S."/>
            <person name="Cros-Aarteil S."/>
            <person name="Calhoun S."/>
            <person name="Haridas S."/>
            <person name="Kuo A."/>
            <person name="Pangilinan J."/>
            <person name="Riley R."/>
            <person name="Labutti K."/>
            <person name="Andreopoulos B."/>
            <person name="Lipzen A."/>
            <person name="Chen C."/>
            <person name="Yanf M."/>
            <person name="Daum C."/>
            <person name="Ng V."/>
            <person name="Clum A."/>
            <person name="Steindorff A."/>
            <person name="Ohm R."/>
            <person name="Martin F."/>
            <person name="Silar P."/>
            <person name="Natvig D."/>
            <person name="Lalanne C."/>
            <person name="Gautier V."/>
            <person name="Ament-Velasquez S.L."/>
            <person name="Kruys A."/>
            <person name="Hutchinson M.I."/>
            <person name="Powell A.J."/>
            <person name="Barry K."/>
            <person name="Miller A.N."/>
            <person name="Grigoriev I.V."/>
            <person name="Debuchy R."/>
            <person name="Gladieux P."/>
            <person name="Thoren M.H."/>
            <person name="Johannesson H."/>
        </authorList>
    </citation>
    <scope>NUCLEOTIDE SEQUENCE</scope>
    <source>
        <strain evidence="3">CBS 333.67</strain>
    </source>
</reference>
<reference evidence="3" key="1">
    <citation type="journal article" date="2023" name="Mol. Phylogenet. Evol.">
        <title>Genome-scale phylogeny and comparative genomics of the fungal order Sordariales.</title>
        <authorList>
            <person name="Hensen N."/>
            <person name="Bonometti L."/>
            <person name="Westerberg I."/>
            <person name="Brannstrom I.O."/>
            <person name="Guillou S."/>
            <person name="Cros-Aarteil S."/>
            <person name="Calhoun S."/>
            <person name="Haridas S."/>
            <person name="Kuo A."/>
            <person name="Mondo S."/>
            <person name="Pangilinan J."/>
            <person name="Riley R."/>
            <person name="LaButti K."/>
            <person name="Andreopoulos B."/>
            <person name="Lipzen A."/>
            <person name="Chen C."/>
            <person name="Yan M."/>
            <person name="Daum C."/>
            <person name="Ng V."/>
            <person name="Clum A."/>
            <person name="Steindorff A."/>
            <person name="Ohm R.A."/>
            <person name="Martin F."/>
            <person name="Silar P."/>
            <person name="Natvig D.O."/>
            <person name="Lalanne C."/>
            <person name="Gautier V."/>
            <person name="Ament-Velasquez S.L."/>
            <person name="Kruys A."/>
            <person name="Hutchinson M.I."/>
            <person name="Powell A.J."/>
            <person name="Barry K."/>
            <person name="Miller A.N."/>
            <person name="Grigoriev I.V."/>
            <person name="Debuchy R."/>
            <person name="Gladieux P."/>
            <person name="Hiltunen Thoren M."/>
            <person name="Johannesson H."/>
        </authorList>
    </citation>
    <scope>NUCLEOTIDE SEQUENCE</scope>
    <source>
        <strain evidence="3">CBS 333.67</strain>
    </source>
</reference>
<feature type="compositionally biased region" description="Gly residues" evidence="2">
    <location>
        <begin position="404"/>
        <end position="421"/>
    </location>
</feature>
<accession>A0AAJ0GS17</accession>
<feature type="coiled-coil region" evidence="1">
    <location>
        <begin position="1"/>
        <end position="39"/>
    </location>
</feature>
<comment type="caution">
    <text evidence="3">The sequence shown here is derived from an EMBL/GenBank/DDBJ whole genome shotgun (WGS) entry which is preliminary data.</text>
</comment>
<keyword evidence="1" id="KW-0175">Coiled coil</keyword>
<dbReference type="AlphaFoldDB" id="A0AAJ0GS17"/>
<organism evidence="3 4">
    <name type="scientific">Chaetomium strumarium</name>
    <dbReference type="NCBI Taxonomy" id="1170767"/>
    <lineage>
        <taxon>Eukaryota</taxon>
        <taxon>Fungi</taxon>
        <taxon>Dikarya</taxon>
        <taxon>Ascomycota</taxon>
        <taxon>Pezizomycotina</taxon>
        <taxon>Sordariomycetes</taxon>
        <taxon>Sordariomycetidae</taxon>
        <taxon>Sordariales</taxon>
        <taxon>Chaetomiaceae</taxon>
        <taxon>Chaetomium</taxon>
    </lineage>
</organism>
<evidence type="ECO:0000313" key="4">
    <source>
        <dbReference type="Proteomes" id="UP001273166"/>
    </source>
</evidence>
<feature type="region of interest" description="Disordered" evidence="2">
    <location>
        <begin position="160"/>
        <end position="183"/>
    </location>
</feature>
<dbReference type="SUPFAM" id="SSF56112">
    <property type="entry name" value="Protein kinase-like (PK-like)"/>
    <property type="match status" value="1"/>
</dbReference>
<sequence>MEEEIARLRQALENERRLREEAESRASEEQRRREEAEKIVAPLQLEPYLEACHALNLAIKVVTDRSLTTQGDTTNPAGRVYPRRIVPWDDFPARQEDIWNRLLDLSFASRHTEHGLRYYEHDTVENAVKRLVDTVYENPVLRASVGLYGTVTFESHTSLGPIDGGLSEPSDSAPPSGTSTKEAALVPPAADCKRLHVAKGKGKGKGNRADQFCIYRTFDGANVPATAIEYKAPYKLSQDELVTGLVSEIQPERDVINKDGDDFAFAAKALATAVVTQLFSYMVGRGIQYGYVCIGQAFVFLHIPDDPAMVYYYNSLYPFRASPPLLAWYDAAAGLDTWAVEYDDMLSRIPPSVRKDKCRVSLYKPQRWQGFTRSPIRPVRIAPRSTPNADRLNRLGRKATTSGTGSGNRRGQRGRGGGRQGGAMQQRIQDQPYCTHKCLLGVLAKDRGPDADSTLMYLSGSVGSLFKLRLSAYGYTLVAKGVETGHLDRLSYEKDVYNQLQHIQGNYVPVCLGLIHLVLPYYYDGGVFEHFLLTTAIDLATKAYSELHQLQVLHVDVELRNLLYDRADPNGQGRKRKPDDFTEEFQSVVERVSLRFGDNVLSGLRQSGIAEFVVPIQAELTCAIESPAEKRRLAGFHASLVDATGTDVYMKHPAVGIRGRVGLGGRTGGYQAVYRGLQSALMTASTSMHSGTRSSASLCLARLGQVGRRPRNR</sequence>
<dbReference type="Proteomes" id="UP001273166">
    <property type="component" value="Unassembled WGS sequence"/>
</dbReference>
<dbReference type="RefSeq" id="XP_062720878.1">
    <property type="nucleotide sequence ID" value="XM_062870717.1"/>
</dbReference>
<evidence type="ECO:0000256" key="1">
    <source>
        <dbReference type="SAM" id="Coils"/>
    </source>
</evidence>
<dbReference type="EMBL" id="JAUDZG010000004">
    <property type="protein sequence ID" value="KAK3305098.1"/>
    <property type="molecule type" value="Genomic_DNA"/>
</dbReference>
<gene>
    <name evidence="3" type="ORF">B0T15DRAFT_567163</name>
</gene>
<feature type="compositionally biased region" description="Polar residues" evidence="2">
    <location>
        <begin position="169"/>
        <end position="181"/>
    </location>
</feature>
<evidence type="ECO:0008006" key="5">
    <source>
        <dbReference type="Google" id="ProtNLM"/>
    </source>
</evidence>
<proteinExistence type="predicted"/>
<protein>
    <recommendedName>
        <fullName evidence="5">Protein kinase domain-containing protein</fullName>
    </recommendedName>
</protein>
<dbReference type="GeneID" id="87889546"/>